<gene>
    <name evidence="2" type="ORF">FGIG_11456</name>
</gene>
<accession>A0A504YIT6</accession>
<sequence length="114" mass="13062">MSVSFCPQHVFTVQHVDTFIASAFDYAQTFLGLTLKRSKVLLTRDYCREFRLGNASEEELTSQAEFVVQKISSHAKKKENVHISRLLCITDGLLLERDPLSYRAVCATHYTKYV</sequence>
<keyword evidence="3" id="KW-1185">Reference proteome</keyword>
<dbReference type="OrthoDB" id="69656at2759"/>
<comment type="caution">
    <text evidence="2">The sequence shown here is derived from an EMBL/GenBank/DDBJ whole genome shotgun (WGS) entry which is preliminary data.</text>
</comment>
<evidence type="ECO:0000313" key="2">
    <source>
        <dbReference type="EMBL" id="TPP60321.1"/>
    </source>
</evidence>
<evidence type="ECO:0000259" key="1">
    <source>
        <dbReference type="Pfam" id="PF19432"/>
    </source>
</evidence>
<protein>
    <recommendedName>
        <fullName evidence="1">DnaJ homologue subfamily C GRV2/DNAJC13 N-terminal domain-containing protein</fullName>
    </recommendedName>
</protein>
<evidence type="ECO:0000313" key="3">
    <source>
        <dbReference type="Proteomes" id="UP000316759"/>
    </source>
</evidence>
<name>A0A504YIT6_FASGI</name>
<dbReference type="EMBL" id="SUNJ01009565">
    <property type="protein sequence ID" value="TPP60321.1"/>
    <property type="molecule type" value="Genomic_DNA"/>
</dbReference>
<dbReference type="Proteomes" id="UP000316759">
    <property type="component" value="Unassembled WGS sequence"/>
</dbReference>
<dbReference type="STRING" id="46835.A0A504YIT6"/>
<dbReference type="InterPro" id="IPR045802">
    <property type="entry name" value="GRV2/DNAJC13_N"/>
</dbReference>
<dbReference type="Pfam" id="PF19432">
    <property type="entry name" value="RME-8_N"/>
    <property type="match status" value="1"/>
</dbReference>
<reference evidence="2 3" key="1">
    <citation type="submission" date="2019-04" db="EMBL/GenBank/DDBJ databases">
        <title>Annotation for the trematode Fasciola gigantica.</title>
        <authorList>
            <person name="Choi Y.-J."/>
        </authorList>
    </citation>
    <scope>NUCLEOTIDE SEQUENCE [LARGE SCALE GENOMIC DNA]</scope>
    <source>
        <strain evidence="2">Uganda_cow_1</strain>
    </source>
</reference>
<dbReference type="AlphaFoldDB" id="A0A504YIT6"/>
<proteinExistence type="predicted"/>
<organism evidence="2 3">
    <name type="scientific">Fasciola gigantica</name>
    <name type="common">Giant liver fluke</name>
    <dbReference type="NCBI Taxonomy" id="46835"/>
    <lineage>
        <taxon>Eukaryota</taxon>
        <taxon>Metazoa</taxon>
        <taxon>Spiralia</taxon>
        <taxon>Lophotrochozoa</taxon>
        <taxon>Platyhelminthes</taxon>
        <taxon>Trematoda</taxon>
        <taxon>Digenea</taxon>
        <taxon>Plagiorchiida</taxon>
        <taxon>Echinostomata</taxon>
        <taxon>Echinostomatoidea</taxon>
        <taxon>Fasciolidae</taxon>
        <taxon>Fasciola</taxon>
    </lineage>
</organism>
<feature type="domain" description="DnaJ homologue subfamily C GRV2/DNAJC13 N-terminal" evidence="1">
    <location>
        <begin position="8"/>
        <end position="110"/>
    </location>
</feature>